<dbReference type="Pfam" id="PF09983">
    <property type="entry name" value="JetD_C"/>
    <property type="match status" value="1"/>
</dbReference>
<dbReference type="InterPro" id="IPR024534">
    <property type="entry name" value="JetD_C"/>
</dbReference>
<evidence type="ECO:0000259" key="1">
    <source>
        <dbReference type="Pfam" id="PF09983"/>
    </source>
</evidence>
<dbReference type="Proteomes" id="UP000064967">
    <property type="component" value="Chromosome"/>
</dbReference>
<dbReference type="AlphaFoldDB" id="A0A0K1PPY7"/>
<evidence type="ECO:0000313" key="3">
    <source>
        <dbReference type="Proteomes" id="UP000064967"/>
    </source>
</evidence>
<protein>
    <recommendedName>
        <fullName evidence="1">Wadjet protein JetD C-terminal domain-containing protein</fullName>
    </recommendedName>
</protein>
<dbReference type="EMBL" id="CP012333">
    <property type="protein sequence ID" value="AKU95588.1"/>
    <property type="molecule type" value="Genomic_DNA"/>
</dbReference>
<dbReference type="KEGG" id="llu:AKJ09_02252"/>
<name>A0A0K1PPY7_9BACT</name>
<evidence type="ECO:0000313" key="2">
    <source>
        <dbReference type="EMBL" id="AKU95588.1"/>
    </source>
</evidence>
<organism evidence="2 3">
    <name type="scientific">Labilithrix luteola</name>
    <dbReference type="NCBI Taxonomy" id="1391654"/>
    <lineage>
        <taxon>Bacteria</taxon>
        <taxon>Pseudomonadati</taxon>
        <taxon>Myxococcota</taxon>
        <taxon>Polyangia</taxon>
        <taxon>Polyangiales</taxon>
        <taxon>Labilitrichaceae</taxon>
        <taxon>Labilithrix</taxon>
    </lineage>
</organism>
<accession>A0A0K1PPY7</accession>
<gene>
    <name evidence="2" type="ORF">AKJ09_02252</name>
</gene>
<sequence>MRRGLFSELLDAVLSPQAIDREALGTRAVEQRYGLRSKPATIRFRALDPHCSVGGLRDVSTMVAEVANLSLSAGRSISRLTSAERELYGDIVSYRLGPSVRLEQERISFTWLKEQPREHGFGGVVRPT</sequence>
<proteinExistence type="predicted"/>
<reference evidence="2 3" key="1">
    <citation type="submission" date="2015-08" db="EMBL/GenBank/DDBJ databases">
        <authorList>
            <person name="Babu N.S."/>
            <person name="Beckwith C.J."/>
            <person name="Beseler K.G."/>
            <person name="Brison A."/>
            <person name="Carone J.V."/>
            <person name="Caskin T.P."/>
            <person name="Diamond M."/>
            <person name="Durham M.E."/>
            <person name="Foxe J.M."/>
            <person name="Go M."/>
            <person name="Henderson B.A."/>
            <person name="Jones I.B."/>
            <person name="McGettigan J.A."/>
            <person name="Micheletti S.J."/>
            <person name="Nasrallah M.E."/>
            <person name="Ortiz D."/>
            <person name="Piller C.R."/>
            <person name="Privatt S.R."/>
            <person name="Schneider S.L."/>
            <person name="Sharp S."/>
            <person name="Smith T.C."/>
            <person name="Stanton J.D."/>
            <person name="Ullery H.E."/>
            <person name="Wilson R.J."/>
            <person name="Serrano M.G."/>
            <person name="Buck G."/>
            <person name="Lee V."/>
            <person name="Wang Y."/>
            <person name="Carvalho R."/>
            <person name="Voegtly L."/>
            <person name="Shi R."/>
            <person name="Duckworth R."/>
            <person name="Johnson A."/>
            <person name="Loviza R."/>
            <person name="Walstead R."/>
            <person name="Shah Z."/>
            <person name="Kiflezghi M."/>
            <person name="Wade K."/>
            <person name="Ball S.L."/>
            <person name="Bradley K.W."/>
            <person name="Asai D.J."/>
            <person name="Bowman C.A."/>
            <person name="Russell D.A."/>
            <person name="Pope W.H."/>
            <person name="Jacobs-Sera D."/>
            <person name="Hendrix R.W."/>
            <person name="Hatfull G.F."/>
        </authorList>
    </citation>
    <scope>NUCLEOTIDE SEQUENCE [LARGE SCALE GENOMIC DNA]</scope>
    <source>
        <strain evidence="2 3">DSM 27648</strain>
    </source>
</reference>
<feature type="domain" description="Wadjet protein JetD C-terminal" evidence="1">
    <location>
        <begin position="76"/>
        <end position="114"/>
    </location>
</feature>
<keyword evidence="3" id="KW-1185">Reference proteome</keyword>